<evidence type="ECO:0000313" key="2">
    <source>
        <dbReference type="Proteomes" id="UP000027327"/>
    </source>
</evidence>
<dbReference type="EMBL" id="JMOD01000007">
    <property type="protein sequence ID" value="KCY21617.1"/>
    <property type="molecule type" value="Genomic_DNA"/>
</dbReference>
<dbReference type="RefSeq" id="WP_032035926.1">
    <property type="nucleotide sequence ID" value="NZ_JMOD01000007.1"/>
</dbReference>
<gene>
    <name evidence="1" type="ORF">J596_0644</name>
</gene>
<comment type="caution">
    <text evidence="1">The sequence shown here is derived from an EMBL/GenBank/DDBJ whole genome shotgun (WGS) entry which is preliminary data.</text>
</comment>
<evidence type="ECO:0000313" key="1">
    <source>
        <dbReference type="EMBL" id="KCY21617.1"/>
    </source>
</evidence>
<reference evidence="1 2" key="1">
    <citation type="submission" date="2014-04" db="EMBL/GenBank/DDBJ databases">
        <title>Comparative genomics and transcriptomics to identify genetic mechanisms underlying the emergence of carbapenem resistant Acinetobacter baumannii (CRAb).</title>
        <authorList>
            <person name="Harris A.D."/>
            <person name="Johnson K.J."/>
            <person name="George J."/>
            <person name="Nadendla S."/>
            <person name="Daugherty S.C."/>
            <person name="Parankush S."/>
            <person name="Sadzewicz L."/>
            <person name="Tallon L."/>
            <person name="Sengamalay N."/>
            <person name="Hazen T.H."/>
            <person name="Rasko D.A."/>
        </authorList>
    </citation>
    <scope>NUCLEOTIDE SEQUENCE [LARGE SCALE GENOMIC DNA]</scope>
    <source>
        <strain evidence="1 2">21072</strain>
    </source>
</reference>
<accession>A0A062ISX0</accession>
<dbReference type="PATRIC" id="fig|1310697.3.peg.604"/>
<dbReference type="AlphaFoldDB" id="A0A062ISX0"/>
<organism evidence="1 2">
    <name type="scientific">Acinetobacter baumannii 21072</name>
    <dbReference type="NCBI Taxonomy" id="1310697"/>
    <lineage>
        <taxon>Bacteria</taxon>
        <taxon>Pseudomonadati</taxon>
        <taxon>Pseudomonadota</taxon>
        <taxon>Gammaproteobacteria</taxon>
        <taxon>Moraxellales</taxon>
        <taxon>Moraxellaceae</taxon>
        <taxon>Acinetobacter</taxon>
        <taxon>Acinetobacter calcoaceticus/baumannii complex</taxon>
    </lineage>
</organism>
<name>A0A062ISX0_ACIBA</name>
<protein>
    <submittedName>
        <fullName evidence="1">Uncharacterized protein</fullName>
    </submittedName>
</protein>
<dbReference type="Proteomes" id="UP000027327">
    <property type="component" value="Unassembled WGS sequence"/>
</dbReference>
<sequence>MEKYLRLLNPKTTNYEAIPSGCHGALTTADICISISYAKLTRIQNILLDVYVLKKCTVEQLKLISTDIHKELISTGKSENTDEHSTSIYIALVELCLVAADYKPTVRNRGLIGGVSYLKVHRRLGALIDSYLELFKDELNIVSAKISKQFSNKNN</sequence>
<proteinExistence type="predicted"/>